<dbReference type="Proteomes" id="UP000015104">
    <property type="component" value="Unassembled WGS sequence"/>
</dbReference>
<evidence type="ECO:0000256" key="1">
    <source>
        <dbReference type="SAM" id="Phobius"/>
    </source>
</evidence>
<sequence length="424" mass="47565">MNSTEHLKSVIFNITIAFYQFTLNTLYEEVDGEIRFTAKALKDLPEMYSRYTKSRIKLKVVEEGQWGVWKEGVGYTDGMLGALQNNEANKPFFPVPLDTKDPPGVFTAAIEENTYHLISITQKSIPHSSLYGVLFKAVQAILTGHIFGSSKTFFLLTFACLLTALFGAIINASFNTSAIVRSTKEQVKSLSDIIKMNKNPWFFDGLSQYELFEAGVTPEFKQVYKHAEKKGLATAKPLVESTTSLLSRDWCLNAVALTTLRATEFIKIYFEYLCSSELGSPQNVFISNPYHKALRVSLFNPCTDGLIAEEMIRRDEAFNLRAILLAYSIAYSVLLEAGINFHGLEILKKFVIKSTSTLSSLKTGSPTDDSDLYSLSASPLKFSNFKDLLLLQFFTAVIAAFIEFGSQIYHRCDRLNLKFVATEI</sequence>
<name>T1L3Q7_TETUR</name>
<evidence type="ECO:0000313" key="2">
    <source>
        <dbReference type="EnsemblMetazoa" id="tetur36g00770.1"/>
    </source>
</evidence>
<keyword evidence="1" id="KW-1133">Transmembrane helix</keyword>
<dbReference type="EMBL" id="CAEY01001042">
    <property type="status" value="NOT_ANNOTATED_CDS"/>
    <property type="molecule type" value="Genomic_DNA"/>
</dbReference>
<dbReference type="AlphaFoldDB" id="T1L3Q7"/>
<evidence type="ECO:0000313" key="3">
    <source>
        <dbReference type="Proteomes" id="UP000015104"/>
    </source>
</evidence>
<dbReference type="HOGENOM" id="CLU_689524_0_0_1"/>
<keyword evidence="3" id="KW-1185">Reference proteome</keyword>
<feature type="transmembrane region" description="Helical" evidence="1">
    <location>
        <begin position="318"/>
        <end position="339"/>
    </location>
</feature>
<reference evidence="2" key="2">
    <citation type="submission" date="2015-06" db="UniProtKB">
        <authorList>
            <consortium name="EnsemblMetazoa"/>
        </authorList>
    </citation>
    <scope>IDENTIFICATION</scope>
</reference>
<feature type="transmembrane region" description="Helical" evidence="1">
    <location>
        <begin position="389"/>
        <end position="409"/>
    </location>
</feature>
<keyword evidence="1" id="KW-0812">Transmembrane</keyword>
<dbReference type="EnsemblMetazoa" id="tetur36g00770.1">
    <property type="protein sequence ID" value="tetur36g00770.1"/>
    <property type="gene ID" value="tetur36g00770"/>
</dbReference>
<protein>
    <recommendedName>
        <fullName evidence="4">Ionotropic glutamate receptor C-terminal domain-containing protein</fullName>
    </recommendedName>
</protein>
<organism evidence="2 3">
    <name type="scientific">Tetranychus urticae</name>
    <name type="common">Two-spotted spider mite</name>
    <dbReference type="NCBI Taxonomy" id="32264"/>
    <lineage>
        <taxon>Eukaryota</taxon>
        <taxon>Metazoa</taxon>
        <taxon>Ecdysozoa</taxon>
        <taxon>Arthropoda</taxon>
        <taxon>Chelicerata</taxon>
        <taxon>Arachnida</taxon>
        <taxon>Acari</taxon>
        <taxon>Acariformes</taxon>
        <taxon>Trombidiformes</taxon>
        <taxon>Prostigmata</taxon>
        <taxon>Eleutherengona</taxon>
        <taxon>Raphignathae</taxon>
        <taxon>Tetranychoidea</taxon>
        <taxon>Tetranychidae</taxon>
        <taxon>Tetranychus</taxon>
    </lineage>
</organism>
<keyword evidence="1" id="KW-0472">Membrane</keyword>
<feature type="transmembrane region" description="Helical" evidence="1">
    <location>
        <begin position="153"/>
        <end position="174"/>
    </location>
</feature>
<proteinExistence type="predicted"/>
<evidence type="ECO:0008006" key="4">
    <source>
        <dbReference type="Google" id="ProtNLM"/>
    </source>
</evidence>
<accession>T1L3Q7</accession>
<reference evidence="3" key="1">
    <citation type="submission" date="2011-08" db="EMBL/GenBank/DDBJ databases">
        <authorList>
            <person name="Rombauts S."/>
        </authorList>
    </citation>
    <scope>NUCLEOTIDE SEQUENCE</scope>
    <source>
        <strain evidence="3">London</strain>
    </source>
</reference>